<evidence type="ECO:0008006" key="10">
    <source>
        <dbReference type="Google" id="ProtNLM"/>
    </source>
</evidence>
<keyword evidence="7" id="KW-0539">Nucleus</keyword>
<dbReference type="CDD" id="cd14819">
    <property type="entry name" value="Translin"/>
    <property type="match status" value="1"/>
</dbReference>
<accession>A0A8J4PVH8</accession>
<dbReference type="InterPro" id="IPR033956">
    <property type="entry name" value="Translin"/>
</dbReference>
<dbReference type="GO" id="GO:0003723">
    <property type="term" value="F:RNA binding"/>
    <property type="evidence" value="ECO:0007669"/>
    <property type="project" value="UniProtKB-KW"/>
</dbReference>
<dbReference type="OrthoDB" id="829at2759"/>
<evidence type="ECO:0000256" key="6">
    <source>
        <dbReference type="ARBA" id="ARBA00023125"/>
    </source>
</evidence>
<evidence type="ECO:0000313" key="9">
    <source>
        <dbReference type="Proteomes" id="UP000695562"/>
    </source>
</evidence>
<evidence type="ECO:0000313" key="8">
    <source>
        <dbReference type="EMBL" id="KAF2074316.1"/>
    </source>
</evidence>
<dbReference type="InterPro" id="IPR036081">
    <property type="entry name" value="Translin_sf"/>
</dbReference>
<name>A0A8J4PVH8_9MYCE</name>
<keyword evidence="9" id="KW-1185">Reference proteome</keyword>
<comment type="caution">
    <text evidence="8">The sequence shown here is derived from an EMBL/GenBank/DDBJ whole genome shotgun (WGS) entry which is preliminary data.</text>
</comment>
<dbReference type="GO" id="GO:0003697">
    <property type="term" value="F:single-stranded DNA binding"/>
    <property type="evidence" value="ECO:0007669"/>
    <property type="project" value="InterPro"/>
</dbReference>
<dbReference type="Gene3D" id="1.20.58.200">
    <property type="entry name" value="Translin, domain 2"/>
    <property type="match status" value="1"/>
</dbReference>
<evidence type="ECO:0000256" key="5">
    <source>
        <dbReference type="ARBA" id="ARBA00022884"/>
    </source>
</evidence>
<sequence length="218" mass="25529">MDAYESVFQKFTVELEQDYETRQNIKNIVTLIDQTERKVNLLVQSYHQANSSVSFTQVVGELQPIKNHFNDLKALIKPLLCYKYRDHWKSHMSTLSFCVLFSNWVDNKTLLKLEEVQAIFGLEPCAPGVLTIELEDYLLALCNMTNELSRYCVNCVIKEDYQTPGKISTFVSDIFSGFRLLNLKNDIIRKRYDSMKYDLKRIEEVVYDISVRNLNKKD</sequence>
<evidence type="ECO:0000256" key="2">
    <source>
        <dbReference type="ARBA" id="ARBA00004496"/>
    </source>
</evidence>
<keyword evidence="6" id="KW-0238">DNA-binding</keyword>
<organism evidence="8 9">
    <name type="scientific">Polysphondylium violaceum</name>
    <dbReference type="NCBI Taxonomy" id="133409"/>
    <lineage>
        <taxon>Eukaryota</taxon>
        <taxon>Amoebozoa</taxon>
        <taxon>Evosea</taxon>
        <taxon>Eumycetozoa</taxon>
        <taxon>Dictyostelia</taxon>
        <taxon>Dictyosteliales</taxon>
        <taxon>Dictyosteliaceae</taxon>
        <taxon>Polysphondylium</taxon>
    </lineage>
</organism>
<evidence type="ECO:0000256" key="4">
    <source>
        <dbReference type="ARBA" id="ARBA00022490"/>
    </source>
</evidence>
<dbReference type="GO" id="GO:0005634">
    <property type="term" value="C:nucleus"/>
    <property type="evidence" value="ECO:0007669"/>
    <property type="project" value="UniProtKB-SubCell"/>
</dbReference>
<dbReference type="Gene3D" id="1.20.58.190">
    <property type="entry name" value="Translin, domain 1"/>
    <property type="match status" value="1"/>
</dbReference>
<dbReference type="GO" id="GO:0043565">
    <property type="term" value="F:sequence-specific DNA binding"/>
    <property type="evidence" value="ECO:0007669"/>
    <property type="project" value="InterPro"/>
</dbReference>
<gene>
    <name evidence="8" type="ORF">CYY_004376</name>
</gene>
<dbReference type="SUPFAM" id="SSF74784">
    <property type="entry name" value="Translin"/>
    <property type="match status" value="1"/>
</dbReference>
<comment type="subcellular location">
    <subcellularLocation>
        <location evidence="2">Cytoplasm</location>
    </subcellularLocation>
    <subcellularLocation>
        <location evidence="1">Nucleus</location>
    </subcellularLocation>
</comment>
<dbReference type="GO" id="GO:0005737">
    <property type="term" value="C:cytoplasm"/>
    <property type="evidence" value="ECO:0007669"/>
    <property type="project" value="UniProtKB-SubCell"/>
</dbReference>
<dbReference type="Proteomes" id="UP000695562">
    <property type="component" value="Unassembled WGS sequence"/>
</dbReference>
<keyword evidence="5" id="KW-0694">RNA-binding</keyword>
<evidence type="ECO:0000256" key="1">
    <source>
        <dbReference type="ARBA" id="ARBA00004123"/>
    </source>
</evidence>
<dbReference type="InterPro" id="IPR002848">
    <property type="entry name" value="Translin_fam"/>
</dbReference>
<dbReference type="GO" id="GO:0016070">
    <property type="term" value="P:RNA metabolic process"/>
    <property type="evidence" value="ECO:0007669"/>
    <property type="project" value="InterPro"/>
</dbReference>
<dbReference type="AlphaFoldDB" id="A0A8J4PVH8"/>
<keyword evidence="4" id="KW-0963">Cytoplasm</keyword>
<dbReference type="InterPro" id="IPR016069">
    <property type="entry name" value="Translin_C"/>
</dbReference>
<evidence type="ECO:0000256" key="3">
    <source>
        <dbReference type="ARBA" id="ARBA00005902"/>
    </source>
</evidence>
<dbReference type="InterPro" id="IPR016068">
    <property type="entry name" value="Translin_N"/>
</dbReference>
<comment type="similarity">
    <text evidence="3">Belongs to the translin family.</text>
</comment>
<evidence type="ECO:0000256" key="7">
    <source>
        <dbReference type="ARBA" id="ARBA00023242"/>
    </source>
</evidence>
<reference evidence="8" key="1">
    <citation type="submission" date="2020-01" db="EMBL/GenBank/DDBJ databases">
        <title>Development of genomics and gene disruption for Polysphondylium violaceum indicates a role for the polyketide synthase stlB in stalk morphogenesis.</title>
        <authorList>
            <person name="Narita B."/>
            <person name="Kawabe Y."/>
            <person name="Kin K."/>
            <person name="Saito T."/>
            <person name="Gibbs R."/>
            <person name="Kuspa A."/>
            <person name="Muzny D."/>
            <person name="Queller D."/>
            <person name="Richards S."/>
            <person name="Strassman J."/>
            <person name="Sucgang R."/>
            <person name="Worley K."/>
            <person name="Schaap P."/>
        </authorList>
    </citation>
    <scope>NUCLEOTIDE SEQUENCE</scope>
    <source>
        <strain evidence="8">QSvi11</strain>
    </source>
</reference>
<dbReference type="EMBL" id="AJWJ01000153">
    <property type="protein sequence ID" value="KAF2074316.1"/>
    <property type="molecule type" value="Genomic_DNA"/>
</dbReference>
<proteinExistence type="inferred from homology"/>
<protein>
    <recommendedName>
        <fullName evidence="10">Translin</fullName>
    </recommendedName>
</protein>
<dbReference type="Pfam" id="PF01997">
    <property type="entry name" value="Translin"/>
    <property type="match status" value="1"/>
</dbReference>
<dbReference type="PANTHER" id="PTHR10741">
    <property type="entry name" value="TRANSLIN AND TRANSLIN ASSOCIATED PROTEIN X"/>
    <property type="match status" value="1"/>
</dbReference>
<dbReference type="FunFam" id="1.20.58.200:FF:000002">
    <property type="entry name" value="Putative translin"/>
    <property type="match status" value="1"/>
</dbReference>